<reference evidence="1 2" key="1">
    <citation type="journal article" date="2022" name="G3 (Bethesda)">
        <title>Whole-genome sequence and methylome profiling of the almond [Prunus dulcis (Mill.) D.A. Webb] cultivar 'Nonpareil'.</title>
        <authorList>
            <person name="D'Amico-Willman K.M."/>
            <person name="Ouma W.Z."/>
            <person name="Meulia T."/>
            <person name="Sideli G.M."/>
            <person name="Gradziel T.M."/>
            <person name="Fresnedo-Ramirez J."/>
        </authorList>
    </citation>
    <scope>NUCLEOTIDE SEQUENCE [LARGE SCALE GENOMIC DNA]</scope>
    <source>
        <strain evidence="1">Clone GOH B32 T37-40</strain>
    </source>
</reference>
<name>A0AAD4ZXC3_PRUDU</name>
<keyword evidence="2" id="KW-1185">Reference proteome</keyword>
<gene>
    <name evidence="1" type="ORF">L3X38_008872</name>
</gene>
<dbReference type="AlphaFoldDB" id="A0AAD4ZXC3"/>
<organism evidence="1 2">
    <name type="scientific">Prunus dulcis</name>
    <name type="common">Almond</name>
    <name type="synonym">Amygdalus dulcis</name>
    <dbReference type="NCBI Taxonomy" id="3755"/>
    <lineage>
        <taxon>Eukaryota</taxon>
        <taxon>Viridiplantae</taxon>
        <taxon>Streptophyta</taxon>
        <taxon>Embryophyta</taxon>
        <taxon>Tracheophyta</taxon>
        <taxon>Spermatophyta</taxon>
        <taxon>Magnoliopsida</taxon>
        <taxon>eudicotyledons</taxon>
        <taxon>Gunneridae</taxon>
        <taxon>Pentapetalae</taxon>
        <taxon>rosids</taxon>
        <taxon>fabids</taxon>
        <taxon>Rosales</taxon>
        <taxon>Rosaceae</taxon>
        <taxon>Amygdaloideae</taxon>
        <taxon>Amygdaleae</taxon>
        <taxon>Prunus</taxon>
    </lineage>
</organism>
<protein>
    <submittedName>
        <fullName evidence="1">Uncharacterized protein</fullName>
    </submittedName>
</protein>
<evidence type="ECO:0000313" key="2">
    <source>
        <dbReference type="Proteomes" id="UP001054821"/>
    </source>
</evidence>
<sequence>MKDISLKIQPLCNLRLNLKAARVNELSLRASISSWVNQRHFNEDDDNNSEAPLIPITIIQVHLAKPSFVSLSVTLLWKLN</sequence>
<accession>A0AAD4ZXC3</accession>
<comment type="caution">
    <text evidence="1">The sequence shown here is derived from an EMBL/GenBank/DDBJ whole genome shotgun (WGS) entry which is preliminary data.</text>
</comment>
<dbReference type="EMBL" id="JAJFAZ020000001">
    <property type="protein sequence ID" value="KAI5355977.1"/>
    <property type="molecule type" value="Genomic_DNA"/>
</dbReference>
<evidence type="ECO:0000313" key="1">
    <source>
        <dbReference type="EMBL" id="KAI5355977.1"/>
    </source>
</evidence>
<dbReference type="Proteomes" id="UP001054821">
    <property type="component" value="Chromosome 1"/>
</dbReference>
<proteinExistence type="predicted"/>